<dbReference type="STRING" id="3988.B9RH85"/>
<feature type="compositionally biased region" description="Low complexity" evidence="1">
    <location>
        <begin position="524"/>
        <end position="533"/>
    </location>
</feature>
<dbReference type="Pfam" id="PF15963">
    <property type="entry name" value="Myb_DNA-bind_7"/>
    <property type="match status" value="1"/>
</dbReference>
<feature type="compositionally biased region" description="Low complexity" evidence="1">
    <location>
        <begin position="78"/>
        <end position="91"/>
    </location>
</feature>
<dbReference type="InterPro" id="IPR039467">
    <property type="entry name" value="TFIIIB_B''_Myb"/>
</dbReference>
<evidence type="ECO:0000313" key="3">
    <source>
        <dbReference type="EMBL" id="EEF49447.1"/>
    </source>
</evidence>
<feature type="region of interest" description="Disordered" evidence="1">
    <location>
        <begin position="78"/>
        <end position="101"/>
    </location>
</feature>
<dbReference type="eggNOG" id="KOG2009">
    <property type="taxonomic scope" value="Eukaryota"/>
</dbReference>
<dbReference type="PANTHER" id="PTHR22929:SF0">
    <property type="entry name" value="TRANSCRIPTION FACTOR TFIIIB COMPONENT B'' HOMOLOG"/>
    <property type="match status" value="1"/>
</dbReference>
<evidence type="ECO:0000259" key="2">
    <source>
        <dbReference type="PROSITE" id="PS51293"/>
    </source>
</evidence>
<feature type="compositionally biased region" description="Basic and acidic residues" evidence="1">
    <location>
        <begin position="714"/>
        <end position="727"/>
    </location>
</feature>
<gene>
    <name evidence="3" type="ORF">RCOM_1448120</name>
</gene>
<evidence type="ECO:0000313" key="4">
    <source>
        <dbReference type="Proteomes" id="UP000008311"/>
    </source>
</evidence>
<dbReference type="InParanoid" id="B9RH85"/>
<name>B9RH85_RICCO</name>
<accession>B9RH85</accession>
<dbReference type="SUPFAM" id="SSF46689">
    <property type="entry name" value="Homeodomain-like"/>
    <property type="match status" value="1"/>
</dbReference>
<dbReference type="InterPro" id="IPR009057">
    <property type="entry name" value="Homeodomain-like_sf"/>
</dbReference>
<dbReference type="FunFam" id="1.10.10.60:FF:000483">
    <property type="entry name" value="Predicted protein"/>
    <property type="match status" value="1"/>
</dbReference>
<proteinExistence type="predicted"/>
<dbReference type="GO" id="GO:0000126">
    <property type="term" value="C:transcription factor TFIIIB complex"/>
    <property type="evidence" value="ECO:0000318"/>
    <property type="project" value="GO_Central"/>
</dbReference>
<keyword evidence="4" id="KW-1185">Reference proteome</keyword>
<feature type="region of interest" description="Disordered" evidence="1">
    <location>
        <begin position="505"/>
        <end position="534"/>
    </location>
</feature>
<protein>
    <recommendedName>
        <fullName evidence="2">SANT domain-containing protein</fullName>
    </recommendedName>
</protein>
<reference evidence="4" key="1">
    <citation type="journal article" date="2010" name="Nat. Biotechnol.">
        <title>Draft genome sequence of the oilseed species Ricinus communis.</title>
        <authorList>
            <person name="Chan A.P."/>
            <person name="Crabtree J."/>
            <person name="Zhao Q."/>
            <person name="Lorenzi H."/>
            <person name="Orvis J."/>
            <person name="Puiu D."/>
            <person name="Melake-Berhan A."/>
            <person name="Jones K.M."/>
            <person name="Redman J."/>
            <person name="Chen G."/>
            <person name="Cahoon E.B."/>
            <person name="Gedil M."/>
            <person name="Stanke M."/>
            <person name="Haas B.J."/>
            <person name="Wortman J.R."/>
            <person name="Fraser-Liggett C.M."/>
            <person name="Ravel J."/>
            <person name="Rabinowicz P.D."/>
        </authorList>
    </citation>
    <scope>NUCLEOTIDE SEQUENCE [LARGE SCALE GENOMIC DNA]</scope>
    <source>
        <strain evidence="4">cv. Hale</strain>
    </source>
</reference>
<dbReference type="InterPro" id="IPR001005">
    <property type="entry name" value="SANT/Myb"/>
</dbReference>
<dbReference type="SMART" id="SM00717">
    <property type="entry name" value="SANT"/>
    <property type="match status" value="1"/>
</dbReference>
<dbReference type="Proteomes" id="UP000008311">
    <property type="component" value="Unassembled WGS sequence"/>
</dbReference>
<dbReference type="PANTHER" id="PTHR22929">
    <property type="entry name" value="RNA POLYMERASE III TRANSCRIPTION INITIATION FACTOR B"/>
    <property type="match status" value="1"/>
</dbReference>
<feature type="region of interest" description="Disordered" evidence="1">
    <location>
        <begin position="421"/>
        <end position="441"/>
    </location>
</feature>
<dbReference type="KEGG" id="rcu:8285747"/>
<dbReference type="CDD" id="cd00167">
    <property type="entry name" value="SANT"/>
    <property type="match status" value="1"/>
</dbReference>
<feature type="region of interest" description="Disordered" evidence="1">
    <location>
        <begin position="266"/>
        <end position="289"/>
    </location>
</feature>
<feature type="region of interest" description="Disordered" evidence="1">
    <location>
        <begin position="933"/>
        <end position="992"/>
    </location>
</feature>
<feature type="compositionally biased region" description="Polar residues" evidence="1">
    <location>
        <begin position="800"/>
        <end position="810"/>
    </location>
</feature>
<dbReference type="EMBL" id="EQ973778">
    <property type="protein sequence ID" value="EEF49447.1"/>
    <property type="molecule type" value="Genomic_DNA"/>
</dbReference>
<dbReference type="OMA" id="QSANDEF"/>
<feature type="domain" description="SANT" evidence="2">
    <location>
        <begin position="849"/>
        <end position="897"/>
    </location>
</feature>
<feature type="region of interest" description="Disordered" evidence="1">
    <location>
        <begin position="1"/>
        <end position="43"/>
    </location>
</feature>
<dbReference type="AlphaFoldDB" id="B9RH85"/>
<evidence type="ECO:0000256" key="1">
    <source>
        <dbReference type="SAM" id="MobiDB-lite"/>
    </source>
</evidence>
<feature type="compositionally biased region" description="Basic and acidic residues" evidence="1">
    <location>
        <begin position="959"/>
        <end position="986"/>
    </location>
</feature>
<dbReference type="PROSITE" id="PS51293">
    <property type="entry name" value="SANT"/>
    <property type="match status" value="1"/>
</dbReference>
<dbReference type="OrthoDB" id="272624at2759"/>
<organism evidence="3 4">
    <name type="scientific">Ricinus communis</name>
    <name type="common">Castor bean</name>
    <dbReference type="NCBI Taxonomy" id="3988"/>
    <lineage>
        <taxon>Eukaryota</taxon>
        <taxon>Viridiplantae</taxon>
        <taxon>Streptophyta</taxon>
        <taxon>Embryophyta</taxon>
        <taxon>Tracheophyta</taxon>
        <taxon>Spermatophyta</taxon>
        <taxon>Magnoliopsida</taxon>
        <taxon>eudicotyledons</taxon>
        <taxon>Gunneridae</taxon>
        <taxon>Pentapetalae</taxon>
        <taxon>rosids</taxon>
        <taxon>fabids</taxon>
        <taxon>Malpighiales</taxon>
        <taxon>Euphorbiaceae</taxon>
        <taxon>Acalyphoideae</taxon>
        <taxon>Acalypheae</taxon>
        <taxon>Ricinus</taxon>
    </lineage>
</organism>
<dbReference type="InterPro" id="IPR017884">
    <property type="entry name" value="SANT_dom"/>
</dbReference>
<dbReference type="Gene3D" id="1.10.10.60">
    <property type="entry name" value="Homeodomain-like"/>
    <property type="match status" value="1"/>
</dbReference>
<feature type="region of interest" description="Disordered" evidence="1">
    <location>
        <begin position="635"/>
        <end position="757"/>
    </location>
</feature>
<feature type="region of interest" description="Disordered" evidence="1">
    <location>
        <begin position="792"/>
        <end position="832"/>
    </location>
</feature>
<dbReference type="GO" id="GO:0070898">
    <property type="term" value="P:RNA polymerase III preinitiation complex assembly"/>
    <property type="evidence" value="ECO:0000318"/>
    <property type="project" value="GO_Central"/>
</dbReference>
<feature type="compositionally biased region" description="Basic residues" evidence="1">
    <location>
        <begin position="745"/>
        <end position="757"/>
    </location>
</feature>
<feature type="compositionally biased region" description="Acidic residues" evidence="1">
    <location>
        <begin position="1"/>
        <end position="12"/>
    </location>
</feature>
<sequence>MDSDWDPFDDVLPEPALAHARAGGKFQPRAKPRPKKVASASISSILPTNAKEKYVPSLPTALDRKQSAQSVDNVDDILTIPASSSPASSTLPGREEHLEKTDENLKCEPLKDLTELVRRSKDLPSADALPLKVVVSDRKTGDSCLSIKKTDSSQLDLDAFAGSICDAAENKALVDSHTTTSVQSVDVLDKTMGPVGPSFPEQIIESNEPLGDSEVLFSDDSNLKLINLSPNELESKEDMISKDDHAEVNEMELDLDPFADILPPPSISSVRNGGKFQPRAKARPRKGTSETVAIAASTSTMEEQASLVSHVSDNLQPAKFVDAGDGRLRDPVPSSLYSLEILVSKESLRNDDYKNFGVLLSSDVMSSGLVNSSQLLSTDAVHLGGATRDLHFGLAKSMGENTDIFSGLEYIHDLVTQSPSSTEIPVHSSNEETEGSRFPAQNSVNSSALGACSVDLPDPVSCNEAAIWTDNRRPEVEEAGVFSNLGRPDNLSESISEYNTRNFQPRQKVQTGKEKSTVSTLPQDAVDSVASSSNAEFEPSETMYMDVGSIPTFPSDDVLDYSSMSFSNCISPDATTSGFLLNEEQINLAEASRSSDPNVLCQEDLPVEAVKENSKSRRRKSSSLLISSQKFGEASLAGEMGGSGKSSRQLRKRTAAPQLVDEPEDEACDNDGFPSKASSNSIADEEDGDYDYRVDEDNDNEDALENKSRKKRASEKLKKPAADEGKTVRRRKRDTDASEQLTQQPRKKFSHSTRRKNRLKDLLSMPEDEIDFQRLPVRDIILLAGYRESLASKEAKESKNASTNQSTANSFHGEDSHNEEDTVTSEQSGGHINDQSNILFNYHSFMDKTPTARWSKQETELFYEGIQQFGTDLSMIQQLFPGRTRHQIKLKYKKEERQHPLRLSDALRNRAKDHSHFEKVIEQLQQVATQAEQECNRDASVDVTDEEAELNPETNQETTKSERYEDVTVEDREGDVNEEVHSPSKYDEDDDDLDIWSSYKSVF</sequence>
<dbReference type="GO" id="GO:0001156">
    <property type="term" value="F:TFIIIC-class transcription factor complex binding"/>
    <property type="evidence" value="ECO:0000318"/>
    <property type="project" value="GO_Central"/>
</dbReference>